<dbReference type="GO" id="GO:0140664">
    <property type="term" value="F:ATP-dependent DNA damage sensor activity"/>
    <property type="evidence" value="ECO:0007669"/>
    <property type="project" value="InterPro"/>
</dbReference>
<name>A0A7C3MIH6_DICTH</name>
<organism evidence="5">
    <name type="scientific">Dictyoglomus thermophilum</name>
    <dbReference type="NCBI Taxonomy" id="14"/>
    <lineage>
        <taxon>Bacteria</taxon>
        <taxon>Pseudomonadati</taxon>
        <taxon>Dictyoglomota</taxon>
        <taxon>Dictyoglomia</taxon>
        <taxon>Dictyoglomales</taxon>
        <taxon>Dictyoglomaceae</taxon>
        <taxon>Dictyoglomus</taxon>
    </lineage>
</organism>
<keyword evidence="1" id="KW-0547">Nucleotide-binding</keyword>
<reference evidence="5" key="1">
    <citation type="journal article" date="2020" name="mSystems">
        <title>Genome- and Community-Level Interaction Insights into Carbon Utilization and Element Cycling Functions of Hydrothermarchaeota in Hydrothermal Sediment.</title>
        <authorList>
            <person name="Zhou Z."/>
            <person name="Liu Y."/>
            <person name="Xu W."/>
            <person name="Pan J."/>
            <person name="Luo Z.H."/>
            <person name="Li M."/>
        </authorList>
    </citation>
    <scope>NUCLEOTIDE SEQUENCE [LARGE SCALE GENOMIC DNA]</scope>
    <source>
        <strain evidence="5">SpSt-81</strain>
    </source>
</reference>
<dbReference type="GO" id="GO:0005829">
    <property type="term" value="C:cytosol"/>
    <property type="evidence" value="ECO:0007669"/>
    <property type="project" value="TreeGrafter"/>
</dbReference>
<accession>A0A7C3MIH6</accession>
<evidence type="ECO:0000259" key="4">
    <source>
        <dbReference type="SMART" id="SM00534"/>
    </source>
</evidence>
<keyword evidence="2" id="KW-0067">ATP-binding</keyword>
<dbReference type="AlphaFoldDB" id="A0A7C3MIH6"/>
<dbReference type="InterPro" id="IPR045076">
    <property type="entry name" value="MutS"/>
</dbReference>
<evidence type="ECO:0000256" key="1">
    <source>
        <dbReference type="ARBA" id="ARBA00022741"/>
    </source>
</evidence>
<dbReference type="GO" id="GO:0006298">
    <property type="term" value="P:mismatch repair"/>
    <property type="evidence" value="ECO:0007669"/>
    <property type="project" value="InterPro"/>
</dbReference>
<keyword evidence="3" id="KW-0238">DNA-binding</keyword>
<dbReference type="PANTHER" id="PTHR11361:SF34">
    <property type="entry name" value="DNA MISMATCH REPAIR PROTEIN MSH1, MITOCHONDRIAL"/>
    <property type="match status" value="1"/>
</dbReference>
<dbReference type="PANTHER" id="PTHR11361">
    <property type="entry name" value="DNA MISMATCH REPAIR PROTEIN MUTS FAMILY MEMBER"/>
    <property type="match status" value="1"/>
</dbReference>
<dbReference type="GO" id="GO:0030983">
    <property type="term" value="F:mismatched DNA binding"/>
    <property type="evidence" value="ECO:0007669"/>
    <property type="project" value="InterPro"/>
</dbReference>
<dbReference type="Pfam" id="PF00488">
    <property type="entry name" value="MutS_V"/>
    <property type="match status" value="1"/>
</dbReference>
<protein>
    <submittedName>
        <fullName evidence="5">DNA mismatch repair protein MutS</fullName>
    </submittedName>
</protein>
<evidence type="ECO:0000256" key="2">
    <source>
        <dbReference type="ARBA" id="ARBA00022840"/>
    </source>
</evidence>
<comment type="caution">
    <text evidence="5">The sequence shown here is derived from an EMBL/GenBank/DDBJ whole genome shotgun (WGS) entry which is preliminary data.</text>
</comment>
<dbReference type="InterPro" id="IPR000432">
    <property type="entry name" value="DNA_mismatch_repair_MutS_C"/>
</dbReference>
<dbReference type="Gene3D" id="3.40.50.300">
    <property type="entry name" value="P-loop containing nucleotide triphosphate hydrolases"/>
    <property type="match status" value="1"/>
</dbReference>
<dbReference type="SMART" id="SM00534">
    <property type="entry name" value="MUTSac"/>
    <property type="match status" value="1"/>
</dbReference>
<proteinExistence type="predicted"/>
<dbReference type="SUPFAM" id="SSF52540">
    <property type="entry name" value="P-loop containing nucleoside triphosphate hydrolases"/>
    <property type="match status" value="1"/>
</dbReference>
<gene>
    <name evidence="5" type="ORF">ENW00_07280</name>
</gene>
<evidence type="ECO:0000313" key="5">
    <source>
        <dbReference type="EMBL" id="HFX13930.1"/>
    </source>
</evidence>
<dbReference type="InterPro" id="IPR027417">
    <property type="entry name" value="P-loop_NTPase"/>
</dbReference>
<feature type="domain" description="DNA mismatch repair proteins mutS family" evidence="4">
    <location>
        <begin position="246"/>
        <end position="422"/>
    </location>
</feature>
<evidence type="ECO:0000256" key="3">
    <source>
        <dbReference type="ARBA" id="ARBA00023125"/>
    </source>
</evidence>
<sequence length="427" mass="50296">MDVVKRELHFSERIEYKYNKEGWWLEALRKFINAVTKLNLFLSEIEVSSKGLRDFYAYLKEYVESKSFLELKENLEKVSNALEKVVFCLHIDGLKVMVYKYEEEDDKEYEEEIVRTFERFRGVEFKEYDVKIPIRTGMDHVENEIINAVAKLYPHTFELLDNFYTDYYQFLDKVIDRFSKEIKFYLDYLDFIKRFKENGLKFCYPEVTKNKEELYLYDGFDLALAYEKLKKNETIVVNDFWLKENERITLVTGPNQGGKTTFARMFGQIHYLTRLGVPIPGTKAKIFLCDNIFTHFEREEKVQNLKGKLESDLLELKQILNLASSESIIILNETFSSATMADAIFLAKNIIEKILELDCYAIYVTFLDEVASMDEKVVSMVATVSKEDPSIKTFKIIRKPADGKAYAILLAEKYSLTYEQLKRRLEA</sequence>
<dbReference type="GO" id="GO:0005524">
    <property type="term" value="F:ATP binding"/>
    <property type="evidence" value="ECO:0007669"/>
    <property type="project" value="UniProtKB-KW"/>
</dbReference>
<dbReference type="EMBL" id="DTIN01000029">
    <property type="protein sequence ID" value="HFX13930.1"/>
    <property type="molecule type" value="Genomic_DNA"/>
</dbReference>